<evidence type="ECO:0000313" key="2">
    <source>
        <dbReference type="EMBL" id="TDZ82120.1"/>
    </source>
</evidence>
<evidence type="ECO:0008006" key="4">
    <source>
        <dbReference type="Google" id="ProtNLM"/>
    </source>
</evidence>
<organism evidence="2 3">
    <name type="scientific">Mycobacteroides salmoniphilum</name>
    <dbReference type="NCBI Taxonomy" id="404941"/>
    <lineage>
        <taxon>Bacteria</taxon>
        <taxon>Bacillati</taxon>
        <taxon>Actinomycetota</taxon>
        <taxon>Actinomycetes</taxon>
        <taxon>Mycobacteriales</taxon>
        <taxon>Mycobacteriaceae</taxon>
        <taxon>Mycobacteroides</taxon>
    </lineage>
</organism>
<dbReference type="RefSeq" id="WP_134071443.1">
    <property type="nucleotide sequence ID" value="NZ_PECH01000007.1"/>
</dbReference>
<reference evidence="2 3" key="1">
    <citation type="journal article" date="2019" name="Sci. Rep.">
        <title>Extended insight into the Mycobacterium chelonae-abscessus complex through whole genome sequencing of Mycobacterium salmoniphilum outbreak and Mycobacterium salmoniphilum-like strains.</title>
        <authorList>
            <person name="Behra P.R.K."/>
            <person name="Das S."/>
            <person name="Pettersson B.M.F."/>
            <person name="Shirreff L."/>
            <person name="DuCote T."/>
            <person name="Jacobsson K.G."/>
            <person name="Ennis D.G."/>
            <person name="Kirsebom L.A."/>
        </authorList>
    </citation>
    <scope>NUCLEOTIDE SEQUENCE [LARGE SCALE GENOMIC DNA]</scope>
    <source>
        <strain evidence="2 3">DE 4585</strain>
    </source>
</reference>
<dbReference type="PROSITE" id="PS51257">
    <property type="entry name" value="PROKAR_LIPOPROTEIN"/>
    <property type="match status" value="1"/>
</dbReference>
<evidence type="ECO:0000256" key="1">
    <source>
        <dbReference type="SAM" id="SignalP"/>
    </source>
</evidence>
<comment type="caution">
    <text evidence="2">The sequence shown here is derived from an EMBL/GenBank/DDBJ whole genome shotgun (WGS) entry which is preliminary data.</text>
</comment>
<protein>
    <recommendedName>
        <fullName evidence="4">DUF3558 domain-containing protein</fullName>
    </recommendedName>
</protein>
<feature type="signal peptide" evidence="1">
    <location>
        <begin position="1"/>
        <end position="20"/>
    </location>
</feature>
<name>A0A4R8S0F4_9MYCO</name>
<sequence length="339" mass="37761" precursor="true">MKIARWVVPLLSVAVLAGCAQTVPGQGLPVPPPPPYLQRVDDSIRKDRAHAQQLRLQDPCSLINLDAAAKLGKIKYIGTESKPEWCDITYDVPKRTPTAQDPMADLDFVPGLVAQITVGGITTDNDGKGEQVSPMEDRCFQGLRSGYQYDWGPELILFSIEISGQTRPGCEELQTVVEASRTTLSHPKLRAESQFQPHTKLIGMDSCQILDTVTGDEPLQIFTSPHPFNCDYRFKNDKDNKRRRYLQYGYRKLQDVPVKQYKDTELKTVSGIPVEIRPDDLDCMAFAFVGVDHPARGADPLSDQLWVDTIVIQGREQSPGCPTIGVLADQLVHLYQKTS</sequence>
<keyword evidence="1" id="KW-0732">Signal</keyword>
<accession>A0A4R8S0F4</accession>
<evidence type="ECO:0000313" key="3">
    <source>
        <dbReference type="Proteomes" id="UP000295117"/>
    </source>
</evidence>
<feature type="chain" id="PRO_5038874039" description="DUF3558 domain-containing protein" evidence="1">
    <location>
        <begin position="21"/>
        <end position="339"/>
    </location>
</feature>
<gene>
    <name evidence="2" type="ORF">DE4585_02649</name>
</gene>
<dbReference type="AlphaFoldDB" id="A0A4R8S0F4"/>
<dbReference type="Proteomes" id="UP000295117">
    <property type="component" value="Unassembled WGS sequence"/>
</dbReference>
<dbReference type="EMBL" id="PECH01000007">
    <property type="protein sequence ID" value="TDZ82120.1"/>
    <property type="molecule type" value="Genomic_DNA"/>
</dbReference>
<proteinExistence type="predicted"/>